<dbReference type="OrthoDB" id="9812260at2"/>
<dbReference type="GO" id="GO:0052621">
    <property type="term" value="F:diguanylate cyclase activity"/>
    <property type="evidence" value="ECO:0007669"/>
    <property type="project" value="UniProtKB-EC"/>
</dbReference>
<gene>
    <name evidence="5" type="ORF">THSYN_03695</name>
</gene>
<dbReference type="EC" id="2.7.7.65" evidence="2"/>
<dbReference type="AlphaFoldDB" id="A0A2K8U529"/>
<dbReference type="EMBL" id="CP020370">
    <property type="protein sequence ID" value="AUB80151.1"/>
    <property type="molecule type" value="Genomic_DNA"/>
</dbReference>
<dbReference type="SUPFAM" id="SSF55073">
    <property type="entry name" value="Nucleotide cyclase"/>
    <property type="match status" value="1"/>
</dbReference>
<dbReference type="GO" id="GO:0005886">
    <property type="term" value="C:plasma membrane"/>
    <property type="evidence" value="ECO:0007669"/>
    <property type="project" value="TreeGrafter"/>
</dbReference>
<dbReference type="KEGG" id="tsy:THSYN_03695"/>
<dbReference type="InterPro" id="IPR000160">
    <property type="entry name" value="GGDEF_dom"/>
</dbReference>
<dbReference type="PROSITE" id="PS50887">
    <property type="entry name" value="GGDEF"/>
    <property type="match status" value="1"/>
</dbReference>
<dbReference type="NCBIfam" id="TIGR00254">
    <property type="entry name" value="GGDEF"/>
    <property type="match status" value="1"/>
</dbReference>
<dbReference type="CDD" id="cd01949">
    <property type="entry name" value="GGDEF"/>
    <property type="match status" value="1"/>
</dbReference>
<dbReference type="Gene3D" id="3.30.70.270">
    <property type="match status" value="1"/>
</dbReference>
<organism evidence="5 6">
    <name type="scientific">Candidatus Thiodictyon syntrophicum</name>
    <dbReference type="NCBI Taxonomy" id="1166950"/>
    <lineage>
        <taxon>Bacteria</taxon>
        <taxon>Pseudomonadati</taxon>
        <taxon>Pseudomonadota</taxon>
        <taxon>Gammaproteobacteria</taxon>
        <taxon>Chromatiales</taxon>
        <taxon>Chromatiaceae</taxon>
        <taxon>Thiodictyon</taxon>
    </lineage>
</organism>
<feature type="domain" description="GGDEF" evidence="4">
    <location>
        <begin position="257"/>
        <end position="389"/>
    </location>
</feature>
<comment type="cofactor">
    <cofactor evidence="1">
        <name>Mg(2+)</name>
        <dbReference type="ChEBI" id="CHEBI:18420"/>
    </cofactor>
</comment>
<accession>A0A2K8U529</accession>
<dbReference type="InterPro" id="IPR029787">
    <property type="entry name" value="Nucleotide_cyclase"/>
</dbReference>
<dbReference type="InterPro" id="IPR043128">
    <property type="entry name" value="Rev_trsase/Diguanyl_cyclase"/>
</dbReference>
<name>A0A2K8U529_9GAMM</name>
<dbReference type="PANTHER" id="PTHR45138">
    <property type="entry name" value="REGULATORY COMPONENTS OF SENSORY TRANSDUCTION SYSTEM"/>
    <property type="match status" value="1"/>
</dbReference>
<comment type="catalytic activity">
    <reaction evidence="3">
        <text>2 GTP = 3',3'-c-di-GMP + 2 diphosphate</text>
        <dbReference type="Rhea" id="RHEA:24898"/>
        <dbReference type="ChEBI" id="CHEBI:33019"/>
        <dbReference type="ChEBI" id="CHEBI:37565"/>
        <dbReference type="ChEBI" id="CHEBI:58805"/>
        <dbReference type="EC" id="2.7.7.65"/>
    </reaction>
</comment>
<dbReference type="Proteomes" id="UP000232638">
    <property type="component" value="Chromosome"/>
</dbReference>
<sequence>MDDAVDLDDGRGLDDGVGPAEAAIATRAQALRAALAAGMPVDWPAEYRLLLERHGRLAARLDKVLAIADRYQASSRDLIERLEAVNGQFRQLRELGLPVCRYCGRIHLDDHYQSRVGEFLKHHADLGLARGVCAGCLEERYGGRVRAPLPTPAGPRPVGAPVSDSALNRVHATLSDPAHAGSPLAAPLADLAERYEKLLRRLNKLVLISDRFQEQLQDSNLRLEHLASTDVLTGLTSRQAMKTWLEVEVRRARIEHRPLALLSLDVDHFKHVNDTYGHETGDAVLATVAAAIQRDRRRGDGAGRWGGEEFVVLLPDCPYEGALPIAEKLRASIAEQWVIVGERAISVTVSIGVAGFTPDDTVDDLLRRADQAMYAAKHGGRNRVMGTGCDQN</sequence>
<dbReference type="SMART" id="SM00267">
    <property type="entry name" value="GGDEF"/>
    <property type="match status" value="1"/>
</dbReference>
<evidence type="ECO:0000256" key="2">
    <source>
        <dbReference type="ARBA" id="ARBA00012528"/>
    </source>
</evidence>
<evidence type="ECO:0000313" key="5">
    <source>
        <dbReference type="EMBL" id="AUB80151.1"/>
    </source>
</evidence>
<dbReference type="Pfam" id="PF00990">
    <property type="entry name" value="GGDEF"/>
    <property type="match status" value="1"/>
</dbReference>
<dbReference type="GO" id="GO:1902201">
    <property type="term" value="P:negative regulation of bacterial-type flagellum-dependent cell motility"/>
    <property type="evidence" value="ECO:0007669"/>
    <property type="project" value="TreeGrafter"/>
</dbReference>
<proteinExistence type="predicted"/>
<dbReference type="GO" id="GO:0043709">
    <property type="term" value="P:cell adhesion involved in single-species biofilm formation"/>
    <property type="evidence" value="ECO:0007669"/>
    <property type="project" value="TreeGrafter"/>
</dbReference>
<reference evidence="5 6" key="1">
    <citation type="submission" date="2017-03" db="EMBL/GenBank/DDBJ databases">
        <title>Complete genome sequence of Candidatus 'Thiodictyon syntrophicum' sp. nov. strain Cad16T, a photolithoautotroph purple sulfur bacterium isolated from an alpine meromictic lake.</title>
        <authorList>
            <person name="Luedin S.M."/>
            <person name="Pothier J.F."/>
            <person name="Danza F."/>
            <person name="Storelli N."/>
            <person name="Wittwer M."/>
            <person name="Tonolla M."/>
        </authorList>
    </citation>
    <scope>NUCLEOTIDE SEQUENCE [LARGE SCALE GENOMIC DNA]</scope>
    <source>
        <strain evidence="5 6">Cad16T</strain>
    </source>
</reference>
<dbReference type="PANTHER" id="PTHR45138:SF9">
    <property type="entry name" value="DIGUANYLATE CYCLASE DGCM-RELATED"/>
    <property type="match status" value="1"/>
</dbReference>
<evidence type="ECO:0000256" key="3">
    <source>
        <dbReference type="ARBA" id="ARBA00034247"/>
    </source>
</evidence>
<evidence type="ECO:0000313" key="6">
    <source>
        <dbReference type="Proteomes" id="UP000232638"/>
    </source>
</evidence>
<dbReference type="InterPro" id="IPR050469">
    <property type="entry name" value="Diguanylate_Cyclase"/>
</dbReference>
<keyword evidence="6" id="KW-1185">Reference proteome</keyword>
<evidence type="ECO:0000256" key="1">
    <source>
        <dbReference type="ARBA" id="ARBA00001946"/>
    </source>
</evidence>
<dbReference type="FunFam" id="3.30.70.270:FF:000001">
    <property type="entry name" value="Diguanylate cyclase domain protein"/>
    <property type="match status" value="1"/>
</dbReference>
<dbReference type="RefSeq" id="WP_100917957.1">
    <property type="nucleotide sequence ID" value="NZ_CP020370.1"/>
</dbReference>
<protein>
    <recommendedName>
        <fullName evidence="2">diguanylate cyclase</fullName>
        <ecNumber evidence="2">2.7.7.65</ecNumber>
    </recommendedName>
</protein>
<evidence type="ECO:0000259" key="4">
    <source>
        <dbReference type="PROSITE" id="PS50887"/>
    </source>
</evidence>